<evidence type="ECO:0000256" key="2">
    <source>
        <dbReference type="ARBA" id="ARBA00022723"/>
    </source>
</evidence>
<keyword evidence="3" id="KW-0677">Repeat</keyword>
<evidence type="ECO:0000256" key="6">
    <source>
        <dbReference type="ARBA" id="ARBA00023242"/>
    </source>
</evidence>
<dbReference type="InterPro" id="IPR013087">
    <property type="entry name" value="Znf_C2H2_type"/>
</dbReference>
<keyword evidence="5" id="KW-0862">Zinc</keyword>
<evidence type="ECO:0000259" key="9">
    <source>
        <dbReference type="PROSITE" id="PS50157"/>
    </source>
</evidence>
<evidence type="ECO:0000313" key="10">
    <source>
        <dbReference type="Ensembl" id="ENSAPEP00000025811.1"/>
    </source>
</evidence>
<reference evidence="10" key="3">
    <citation type="submission" date="2025-09" db="UniProtKB">
        <authorList>
            <consortium name="Ensembl"/>
        </authorList>
    </citation>
    <scope>IDENTIFICATION</scope>
</reference>
<organism evidence="10 11">
    <name type="scientific">Amphiprion percula</name>
    <name type="common">Orange clownfish</name>
    <name type="synonym">Lutjanus percula</name>
    <dbReference type="NCBI Taxonomy" id="161767"/>
    <lineage>
        <taxon>Eukaryota</taxon>
        <taxon>Metazoa</taxon>
        <taxon>Chordata</taxon>
        <taxon>Craniata</taxon>
        <taxon>Vertebrata</taxon>
        <taxon>Euteleostomi</taxon>
        <taxon>Actinopterygii</taxon>
        <taxon>Neopterygii</taxon>
        <taxon>Teleostei</taxon>
        <taxon>Neoteleostei</taxon>
        <taxon>Acanthomorphata</taxon>
        <taxon>Ovalentaria</taxon>
        <taxon>Pomacentridae</taxon>
        <taxon>Amphiprion</taxon>
    </lineage>
</organism>
<dbReference type="GO" id="GO:0000981">
    <property type="term" value="F:DNA-binding transcription factor activity, RNA polymerase II-specific"/>
    <property type="evidence" value="ECO:0007669"/>
    <property type="project" value="TreeGrafter"/>
</dbReference>
<protein>
    <recommendedName>
        <fullName evidence="9">C2H2-type domain-containing protein</fullName>
    </recommendedName>
</protein>
<evidence type="ECO:0000313" key="11">
    <source>
        <dbReference type="Proteomes" id="UP000265080"/>
    </source>
</evidence>
<dbReference type="Gene3D" id="3.30.160.60">
    <property type="entry name" value="Classic Zinc Finger"/>
    <property type="match status" value="4"/>
</dbReference>
<keyword evidence="4 7" id="KW-0863">Zinc-finger</keyword>
<feature type="domain" description="C2H2-type" evidence="9">
    <location>
        <begin position="111"/>
        <end position="130"/>
    </location>
</feature>
<dbReference type="STRING" id="161767.ENSAPEP00000025811"/>
<feature type="region of interest" description="Disordered" evidence="8">
    <location>
        <begin position="201"/>
        <end position="220"/>
    </location>
</feature>
<feature type="domain" description="C2H2-type" evidence="9">
    <location>
        <begin position="83"/>
        <end position="110"/>
    </location>
</feature>
<reference evidence="10" key="2">
    <citation type="submission" date="2025-08" db="UniProtKB">
        <authorList>
            <consortium name="Ensembl"/>
        </authorList>
    </citation>
    <scope>IDENTIFICATION</scope>
</reference>
<dbReference type="Pfam" id="PF00096">
    <property type="entry name" value="zf-C2H2"/>
    <property type="match status" value="2"/>
</dbReference>
<keyword evidence="11" id="KW-1185">Reference proteome</keyword>
<accession>A0A3P8TMF8</accession>
<dbReference type="GO" id="GO:0008270">
    <property type="term" value="F:zinc ion binding"/>
    <property type="evidence" value="ECO:0007669"/>
    <property type="project" value="UniProtKB-KW"/>
</dbReference>
<evidence type="ECO:0000256" key="3">
    <source>
        <dbReference type="ARBA" id="ARBA00022737"/>
    </source>
</evidence>
<proteinExistence type="predicted"/>
<dbReference type="PANTHER" id="PTHR23226">
    <property type="entry name" value="ZINC FINGER AND SCAN DOMAIN-CONTAINING"/>
    <property type="match status" value="1"/>
</dbReference>
<evidence type="ECO:0000256" key="8">
    <source>
        <dbReference type="SAM" id="MobiDB-lite"/>
    </source>
</evidence>
<evidence type="ECO:0000256" key="4">
    <source>
        <dbReference type="ARBA" id="ARBA00022771"/>
    </source>
</evidence>
<dbReference type="AlphaFoldDB" id="A0A3P8TMF8"/>
<dbReference type="PANTHER" id="PTHR23226:SF416">
    <property type="entry name" value="FI01424P"/>
    <property type="match status" value="1"/>
</dbReference>
<evidence type="ECO:0000256" key="1">
    <source>
        <dbReference type="ARBA" id="ARBA00004123"/>
    </source>
</evidence>
<dbReference type="Ensembl" id="ENSAPET00000026490.1">
    <property type="protein sequence ID" value="ENSAPEP00000025811.1"/>
    <property type="gene ID" value="ENSAPEG00000018360.1"/>
</dbReference>
<feature type="domain" description="C2H2-type" evidence="9">
    <location>
        <begin position="55"/>
        <end position="82"/>
    </location>
</feature>
<dbReference type="OMA" id="EETHGYF"/>
<dbReference type="Proteomes" id="UP000265080">
    <property type="component" value="Chromosome 17"/>
</dbReference>
<feature type="compositionally biased region" description="Basic and acidic residues" evidence="8">
    <location>
        <begin position="202"/>
        <end position="212"/>
    </location>
</feature>
<reference evidence="10 11" key="1">
    <citation type="submission" date="2018-03" db="EMBL/GenBank/DDBJ databases">
        <title>Finding Nemo's genes: A chromosome-scale reference assembly of the genome of the orange clownfish Amphiprion percula.</title>
        <authorList>
            <person name="Lehmann R."/>
        </authorList>
    </citation>
    <scope>NUCLEOTIDE SEQUENCE</scope>
</reference>
<dbReference type="SUPFAM" id="SSF57667">
    <property type="entry name" value="beta-beta-alpha zinc fingers"/>
    <property type="match status" value="2"/>
</dbReference>
<dbReference type="InterPro" id="IPR036236">
    <property type="entry name" value="Znf_C2H2_sf"/>
</dbReference>
<sequence>MTSLKSTSPDQDNLAVLRFGEGGETPPCSKCGEKFSDGSLLTAHRRIHQEKKKMLSCSVCGLQRQFHSQMKLHMRSHTGEKPYSCSSCSKKFTRKAMLTQHMVVHSKVKPFSCIDCGKRFCWNFQLKKHKCPAKSSATDGLFKRGTYKKSKASVEPDDNDGDFWRKTRKHWSGFTYNRNKNERGMSDIGCNMKKKPLSCPSDKTEVEHKNEAEDAPSALTSEKHCKFSESEIQREETHGYFLLFLIVNLKNNLQINQKLK</sequence>
<feature type="domain" description="C2H2-type" evidence="9">
    <location>
        <begin position="26"/>
        <end position="53"/>
    </location>
</feature>
<dbReference type="PROSITE" id="PS00028">
    <property type="entry name" value="ZINC_FINGER_C2H2_1"/>
    <property type="match status" value="2"/>
</dbReference>
<keyword evidence="6" id="KW-0539">Nucleus</keyword>
<dbReference type="SMART" id="SM00355">
    <property type="entry name" value="ZnF_C2H2"/>
    <property type="match status" value="4"/>
</dbReference>
<evidence type="ECO:0000256" key="7">
    <source>
        <dbReference type="PROSITE-ProRule" id="PRU00042"/>
    </source>
</evidence>
<dbReference type="PROSITE" id="PS50157">
    <property type="entry name" value="ZINC_FINGER_C2H2_2"/>
    <property type="match status" value="4"/>
</dbReference>
<dbReference type="GO" id="GO:0000978">
    <property type="term" value="F:RNA polymerase II cis-regulatory region sequence-specific DNA binding"/>
    <property type="evidence" value="ECO:0007669"/>
    <property type="project" value="TreeGrafter"/>
</dbReference>
<name>A0A3P8TMF8_AMPPE</name>
<evidence type="ECO:0000256" key="5">
    <source>
        <dbReference type="ARBA" id="ARBA00022833"/>
    </source>
</evidence>
<comment type="subcellular location">
    <subcellularLocation>
        <location evidence="1">Nucleus</location>
    </subcellularLocation>
</comment>
<keyword evidence="2" id="KW-0479">Metal-binding</keyword>
<dbReference type="GeneTree" id="ENSGT01150000286958"/>